<sequence length="99" mass="11942">MGVIKIIPPLNDLSLSYISLEDQTWKNESNLKKNLYYQSVNKDQEKYSLNEFRNQNAVSKYLKNEKSQELEKKKDFNFVTRILNRNKYFFAIRPKKIFL</sequence>
<accession>A0A059EVZ0</accession>
<organism evidence="1 2">
    <name type="scientific">Anncaliia algerae PRA339</name>
    <dbReference type="NCBI Taxonomy" id="1288291"/>
    <lineage>
        <taxon>Eukaryota</taxon>
        <taxon>Fungi</taxon>
        <taxon>Fungi incertae sedis</taxon>
        <taxon>Microsporidia</taxon>
        <taxon>Tubulinosematoidea</taxon>
        <taxon>Tubulinosematidae</taxon>
        <taxon>Anncaliia</taxon>
    </lineage>
</organism>
<dbReference type="EMBL" id="KK365420">
    <property type="protein sequence ID" value="KCZ79032.1"/>
    <property type="molecule type" value="Genomic_DNA"/>
</dbReference>
<gene>
    <name evidence="1" type="ORF">H312_03584</name>
</gene>
<reference evidence="2" key="1">
    <citation type="submission" date="2013-02" db="EMBL/GenBank/DDBJ databases">
        <authorList>
            <consortium name="The Broad Institute Genome Sequencing Platform"/>
            <person name="Cuomo C."/>
            <person name="Becnel J."/>
            <person name="Sanscrainte N."/>
            <person name="Walker B."/>
            <person name="Young S.K."/>
            <person name="Zeng Q."/>
            <person name="Gargeya S."/>
            <person name="Fitzgerald M."/>
            <person name="Haas B."/>
            <person name="Abouelleil A."/>
            <person name="Alvarado L."/>
            <person name="Arachchi H.M."/>
            <person name="Berlin A.M."/>
            <person name="Chapman S.B."/>
            <person name="Dewar J."/>
            <person name="Goldberg J."/>
            <person name="Griggs A."/>
            <person name="Gujja S."/>
            <person name="Hansen M."/>
            <person name="Howarth C."/>
            <person name="Imamovic A."/>
            <person name="Larimer J."/>
            <person name="McCowan C."/>
            <person name="Murphy C."/>
            <person name="Neiman D."/>
            <person name="Pearson M."/>
            <person name="Priest M."/>
            <person name="Roberts A."/>
            <person name="Saif S."/>
            <person name="Shea T."/>
            <person name="Sisk P."/>
            <person name="Sykes S."/>
            <person name="Wortman J."/>
            <person name="Nusbaum C."/>
            <person name="Birren B."/>
        </authorList>
    </citation>
    <scope>NUCLEOTIDE SEQUENCE [LARGE SCALE GENOMIC DNA]</scope>
    <source>
        <strain evidence="2">PRA339</strain>
    </source>
</reference>
<dbReference type="HOGENOM" id="CLU_2319832_0_0_1"/>
<dbReference type="AlphaFoldDB" id="A0A059EVZ0"/>
<protein>
    <submittedName>
        <fullName evidence="1">Uncharacterized protein</fullName>
    </submittedName>
</protein>
<reference evidence="1 2" key="2">
    <citation type="submission" date="2014-03" db="EMBL/GenBank/DDBJ databases">
        <title>The Genome Sequence of Anncaliia algerae insect isolate PRA339.</title>
        <authorList>
            <consortium name="The Broad Institute Genome Sequencing Platform"/>
            <consortium name="The Broad Institute Genome Sequencing Center for Infectious Disease"/>
            <person name="Cuomo C."/>
            <person name="Becnel J."/>
            <person name="Sanscrainte N."/>
            <person name="Walker B."/>
            <person name="Young S.K."/>
            <person name="Zeng Q."/>
            <person name="Gargeya S."/>
            <person name="Fitzgerald M."/>
            <person name="Haas B."/>
            <person name="Abouelleil A."/>
            <person name="Alvarado L."/>
            <person name="Arachchi H.M."/>
            <person name="Berlin A.M."/>
            <person name="Chapman S.B."/>
            <person name="Dewar J."/>
            <person name="Goldberg J."/>
            <person name="Griggs A."/>
            <person name="Gujja S."/>
            <person name="Hansen M."/>
            <person name="Howarth C."/>
            <person name="Imamovic A."/>
            <person name="Larimer J."/>
            <person name="McCowan C."/>
            <person name="Murphy C."/>
            <person name="Neiman D."/>
            <person name="Pearson M."/>
            <person name="Priest M."/>
            <person name="Roberts A."/>
            <person name="Saif S."/>
            <person name="Shea T."/>
            <person name="Sisk P."/>
            <person name="Sykes S."/>
            <person name="Wortman J."/>
            <person name="Nusbaum C."/>
            <person name="Birren B."/>
        </authorList>
    </citation>
    <scope>NUCLEOTIDE SEQUENCE [LARGE SCALE GENOMIC DNA]</scope>
    <source>
        <strain evidence="1 2">PRA339</strain>
    </source>
</reference>
<proteinExistence type="predicted"/>
<evidence type="ECO:0000313" key="1">
    <source>
        <dbReference type="EMBL" id="KCZ79032.1"/>
    </source>
</evidence>
<dbReference type="Pfam" id="PF04033">
    <property type="entry name" value="DUF365"/>
    <property type="match status" value="1"/>
</dbReference>
<evidence type="ECO:0000313" key="2">
    <source>
        <dbReference type="Proteomes" id="UP000030655"/>
    </source>
</evidence>
<dbReference type="Proteomes" id="UP000030655">
    <property type="component" value="Unassembled WGS sequence"/>
</dbReference>
<keyword evidence="2" id="KW-1185">Reference proteome</keyword>
<dbReference type="VEuPathDB" id="MicrosporidiaDB:H312_03584"/>
<name>A0A059EVZ0_9MICR</name>
<dbReference type="InterPro" id="IPR007176">
    <property type="entry name" value="DUF365"/>
</dbReference>